<accession>A0A6P6MWX6</accession>
<dbReference type="Pfam" id="PF02892">
    <property type="entry name" value="zf-BED"/>
    <property type="match status" value="1"/>
</dbReference>
<gene>
    <name evidence="10" type="primary">LOC113071422</name>
</gene>
<protein>
    <submittedName>
        <fullName evidence="10">Zinc finger BED domain-containing protein 1-like isoform X1</fullName>
    </submittedName>
</protein>
<dbReference type="InterPro" id="IPR012337">
    <property type="entry name" value="RNaseH-like_sf"/>
</dbReference>
<dbReference type="PANTHER" id="PTHR46481:SF9">
    <property type="entry name" value="ZINC FINGER BED DOMAIN-CONTAINING PROTEIN 1-LIKE"/>
    <property type="match status" value="1"/>
</dbReference>
<dbReference type="InterPro" id="IPR003656">
    <property type="entry name" value="Znf_BED"/>
</dbReference>
<dbReference type="SMART" id="SM00614">
    <property type="entry name" value="ZnF_BED"/>
    <property type="match status" value="1"/>
</dbReference>
<dbReference type="InterPro" id="IPR036236">
    <property type="entry name" value="Znf_C2H2_sf"/>
</dbReference>
<dbReference type="GeneID" id="113071422"/>
<name>A0A6P6MWX6_CARAU</name>
<dbReference type="PROSITE" id="PS50808">
    <property type="entry name" value="ZF_BED"/>
    <property type="match status" value="1"/>
</dbReference>
<dbReference type="AlphaFoldDB" id="A0A6P6MWX6"/>
<evidence type="ECO:0000256" key="4">
    <source>
        <dbReference type="ARBA" id="ARBA00023015"/>
    </source>
</evidence>
<dbReference type="GO" id="GO:0008270">
    <property type="term" value="F:zinc ion binding"/>
    <property type="evidence" value="ECO:0007669"/>
    <property type="project" value="UniProtKB-KW"/>
</dbReference>
<organism evidence="9 10">
    <name type="scientific">Carassius auratus</name>
    <name type="common">Goldfish</name>
    <dbReference type="NCBI Taxonomy" id="7957"/>
    <lineage>
        <taxon>Eukaryota</taxon>
        <taxon>Metazoa</taxon>
        <taxon>Chordata</taxon>
        <taxon>Craniata</taxon>
        <taxon>Vertebrata</taxon>
        <taxon>Euteleostomi</taxon>
        <taxon>Actinopterygii</taxon>
        <taxon>Neopterygii</taxon>
        <taxon>Teleostei</taxon>
        <taxon>Ostariophysi</taxon>
        <taxon>Cypriniformes</taxon>
        <taxon>Cyprinidae</taxon>
        <taxon>Cyprininae</taxon>
        <taxon>Carassius</taxon>
    </lineage>
</organism>
<evidence type="ECO:0000256" key="5">
    <source>
        <dbReference type="ARBA" id="ARBA00023163"/>
    </source>
</evidence>
<feature type="region of interest" description="Disordered" evidence="7">
    <location>
        <begin position="1"/>
        <end position="21"/>
    </location>
</feature>
<evidence type="ECO:0000259" key="8">
    <source>
        <dbReference type="PROSITE" id="PS50808"/>
    </source>
</evidence>
<evidence type="ECO:0000256" key="7">
    <source>
        <dbReference type="SAM" id="MobiDB-lite"/>
    </source>
</evidence>
<evidence type="ECO:0000313" key="9">
    <source>
        <dbReference type="Proteomes" id="UP000515129"/>
    </source>
</evidence>
<keyword evidence="9" id="KW-1185">Reference proteome</keyword>
<proteinExistence type="predicted"/>
<dbReference type="GO" id="GO:0003677">
    <property type="term" value="F:DNA binding"/>
    <property type="evidence" value="ECO:0007669"/>
    <property type="project" value="InterPro"/>
</dbReference>
<keyword evidence="5" id="KW-0804">Transcription</keyword>
<evidence type="ECO:0000256" key="2">
    <source>
        <dbReference type="ARBA" id="ARBA00022771"/>
    </source>
</evidence>
<dbReference type="Proteomes" id="UP000515129">
    <property type="component" value="Unplaced"/>
</dbReference>
<dbReference type="PANTHER" id="PTHR46481">
    <property type="entry name" value="ZINC FINGER BED DOMAIN-CONTAINING PROTEIN 4"/>
    <property type="match status" value="1"/>
</dbReference>
<dbReference type="SUPFAM" id="SSF53098">
    <property type="entry name" value="Ribonuclease H-like"/>
    <property type="match status" value="1"/>
</dbReference>
<evidence type="ECO:0000256" key="6">
    <source>
        <dbReference type="PROSITE-ProRule" id="PRU00027"/>
    </source>
</evidence>
<keyword evidence="4" id="KW-0805">Transcription regulation</keyword>
<sequence>MSADRTTSDSDNVQSAHPQLEPKRKATSVVWNYFGFTRDDVDQRVILCKLCRSTVSAPSSNTTNLYNHLKFNHRVQYEECLSVKKKAPSDARTATQTPITKSLFNATPYPAGSQKQIEITEAIAHFIAKDMVPINTVCSAGFKKLINTLDKRYVIPSRNYFSKVALPSLYSKCRESIESDLQKIEFYSTTTDLWSSRTMEPYMSLTVHYIDDEFQLKTRCLQTSYFPQDHTGDAIAQGLKEMLGAWDLKEEQQVCVTTDNAANIVNAIAINKWSRLQCFGHRLHLAIEHSLKDGRIDRALNVCKKVVGCFSYSWRRRRELSEAQKELKLPQHKLKTECPTRWGSKQAMNMQNNSQHYPSWHKSICAFLPQALPRKEYSALEETL</sequence>
<evidence type="ECO:0000313" key="10">
    <source>
        <dbReference type="RefSeq" id="XP_026100551.1"/>
    </source>
</evidence>
<feature type="domain" description="BED-type" evidence="8">
    <location>
        <begin position="25"/>
        <end position="80"/>
    </location>
</feature>
<dbReference type="RefSeq" id="XP_026100551.1">
    <property type="nucleotide sequence ID" value="XM_026244766.1"/>
</dbReference>
<keyword evidence="1" id="KW-0479">Metal-binding</keyword>
<dbReference type="SUPFAM" id="SSF140996">
    <property type="entry name" value="Hermes dimerisation domain"/>
    <property type="match status" value="1"/>
</dbReference>
<evidence type="ECO:0000256" key="1">
    <source>
        <dbReference type="ARBA" id="ARBA00022723"/>
    </source>
</evidence>
<reference evidence="10" key="1">
    <citation type="submission" date="2025-08" db="UniProtKB">
        <authorList>
            <consortium name="RefSeq"/>
        </authorList>
    </citation>
    <scope>IDENTIFICATION</scope>
    <source>
        <strain evidence="10">Wakin</strain>
        <tissue evidence="10">Muscle</tissue>
    </source>
</reference>
<evidence type="ECO:0000256" key="3">
    <source>
        <dbReference type="ARBA" id="ARBA00022833"/>
    </source>
</evidence>
<dbReference type="SUPFAM" id="SSF57667">
    <property type="entry name" value="beta-beta-alpha zinc fingers"/>
    <property type="match status" value="1"/>
</dbReference>
<keyword evidence="3" id="KW-0862">Zinc</keyword>
<dbReference type="Gene3D" id="1.10.10.1070">
    <property type="entry name" value="Zinc finger, BED domain-containing"/>
    <property type="match status" value="1"/>
</dbReference>
<dbReference type="KEGG" id="caua:113071422"/>
<keyword evidence="2 6" id="KW-0863">Zinc-finger</keyword>
<dbReference type="InterPro" id="IPR052035">
    <property type="entry name" value="ZnF_BED_domain_contain"/>
</dbReference>